<evidence type="ECO:0000313" key="3">
    <source>
        <dbReference type="Proteomes" id="UP000809243"/>
    </source>
</evidence>
<reference evidence="2" key="1">
    <citation type="submission" date="2021-01" db="EMBL/GenBank/DDBJ databases">
        <title>Active Sulfur Cycling in an Early Earth Analoge.</title>
        <authorList>
            <person name="Hahn C.R."/>
            <person name="Youssef N.H."/>
            <person name="Elshahed M."/>
        </authorList>
    </citation>
    <scope>NUCLEOTIDE SEQUENCE</scope>
    <source>
        <strain evidence="2">Zod_Metabat.1151</strain>
    </source>
</reference>
<accession>A0A938YVU8</accession>
<name>A0A938YVU8_9ARCH</name>
<evidence type="ECO:0000313" key="2">
    <source>
        <dbReference type="EMBL" id="MBN2067042.1"/>
    </source>
</evidence>
<dbReference type="CDD" id="cd03801">
    <property type="entry name" value="GT4_PimA-like"/>
    <property type="match status" value="1"/>
</dbReference>
<dbReference type="SUPFAM" id="SSF53756">
    <property type="entry name" value="UDP-Glycosyltransferase/glycogen phosphorylase"/>
    <property type="match status" value="1"/>
</dbReference>
<dbReference type="Gene3D" id="3.40.50.2000">
    <property type="entry name" value="Glycogen Phosphorylase B"/>
    <property type="match status" value="2"/>
</dbReference>
<dbReference type="AlphaFoldDB" id="A0A938YVU8"/>
<proteinExistence type="predicted"/>
<comment type="caution">
    <text evidence="2">The sequence shown here is derived from an EMBL/GenBank/DDBJ whole genome shotgun (WGS) entry which is preliminary data.</text>
</comment>
<dbReference type="InterPro" id="IPR001296">
    <property type="entry name" value="Glyco_trans_1"/>
</dbReference>
<dbReference type="EMBL" id="JAFGDB010000017">
    <property type="protein sequence ID" value="MBN2067042.1"/>
    <property type="molecule type" value="Genomic_DNA"/>
</dbReference>
<dbReference type="Proteomes" id="UP000809243">
    <property type="component" value="Unassembled WGS sequence"/>
</dbReference>
<dbReference type="GO" id="GO:0016757">
    <property type="term" value="F:glycosyltransferase activity"/>
    <property type="evidence" value="ECO:0007669"/>
    <property type="project" value="InterPro"/>
</dbReference>
<organism evidence="2 3">
    <name type="scientific">Candidatus Iainarchaeum sp</name>
    <dbReference type="NCBI Taxonomy" id="3101447"/>
    <lineage>
        <taxon>Archaea</taxon>
        <taxon>Candidatus Iainarchaeota</taxon>
        <taxon>Candidatus Iainarchaeia</taxon>
        <taxon>Candidatus Iainarchaeales</taxon>
        <taxon>Candidatus Iainarchaeaceae</taxon>
        <taxon>Candidatus Iainarchaeum</taxon>
    </lineage>
</organism>
<sequence>MEDDLLVDMAVSKIRLVYITKNFPPLPRVSGTLQYAYRLCTELSKKTDLTVIALGNLEEKDRKKKTGIKTIRVGQPFVLNAALEARKLNPDVVVFGSGLSSSLALLPALLSMRLALLGIPFVLHQLTEFNSEIPPALLGAGTAFVDKVICTNRHLTKYFFQACGKKAEMLLPGFKIPALPKAKKSSIIKIGFFGHYHFVKGPDRLVGAFKELNLENAGLVFDGIDYEGGKMQKMLLKEAKKRKDIMVYIDSPKYWQLLIECDFVALPFRASGSVLGVSMAAVEAMAYGKPVVGGNVSVLSSIIENGKNGFLVETDKELGDAIKKLATDAKLREKMGRNARKTAEQKFDINFSSKEFLEICKRLLR</sequence>
<feature type="domain" description="Glycosyl transferase family 1" evidence="1">
    <location>
        <begin position="188"/>
        <end position="341"/>
    </location>
</feature>
<dbReference type="Pfam" id="PF00534">
    <property type="entry name" value="Glycos_transf_1"/>
    <property type="match status" value="1"/>
</dbReference>
<protein>
    <submittedName>
        <fullName evidence="2">Glycosyltransferase family 4 protein</fullName>
    </submittedName>
</protein>
<evidence type="ECO:0000259" key="1">
    <source>
        <dbReference type="Pfam" id="PF00534"/>
    </source>
</evidence>
<gene>
    <name evidence="2" type="ORF">JW744_01085</name>
</gene>
<dbReference type="PANTHER" id="PTHR12526">
    <property type="entry name" value="GLYCOSYLTRANSFERASE"/>
    <property type="match status" value="1"/>
</dbReference>